<evidence type="ECO:0000256" key="1">
    <source>
        <dbReference type="SAM" id="SignalP"/>
    </source>
</evidence>
<keyword evidence="3" id="KW-1185">Reference proteome</keyword>
<name>A0A699ZG27_HAELA</name>
<keyword evidence="1" id="KW-0732">Signal</keyword>
<dbReference type="AlphaFoldDB" id="A0A699ZG27"/>
<sequence length="59" mass="6660">MLFFLLFSNVTLKHSVWQGNILDINANWTFALWGACSALRLSQVQAVLISNCNFTAPWS</sequence>
<proteinExistence type="predicted"/>
<dbReference type="EMBL" id="BLLF01001846">
    <property type="protein sequence ID" value="GFH21523.1"/>
    <property type="molecule type" value="Genomic_DNA"/>
</dbReference>
<dbReference type="Proteomes" id="UP000485058">
    <property type="component" value="Unassembled WGS sequence"/>
</dbReference>
<comment type="caution">
    <text evidence="2">The sequence shown here is derived from an EMBL/GenBank/DDBJ whole genome shotgun (WGS) entry which is preliminary data.</text>
</comment>
<protein>
    <submittedName>
        <fullName evidence="2">Uncharacterized protein</fullName>
    </submittedName>
</protein>
<evidence type="ECO:0000313" key="2">
    <source>
        <dbReference type="EMBL" id="GFH21523.1"/>
    </source>
</evidence>
<organism evidence="2 3">
    <name type="scientific">Haematococcus lacustris</name>
    <name type="common">Green alga</name>
    <name type="synonym">Haematococcus pluvialis</name>
    <dbReference type="NCBI Taxonomy" id="44745"/>
    <lineage>
        <taxon>Eukaryota</taxon>
        <taxon>Viridiplantae</taxon>
        <taxon>Chlorophyta</taxon>
        <taxon>core chlorophytes</taxon>
        <taxon>Chlorophyceae</taxon>
        <taxon>CS clade</taxon>
        <taxon>Chlamydomonadales</taxon>
        <taxon>Haematococcaceae</taxon>
        <taxon>Haematococcus</taxon>
    </lineage>
</organism>
<feature type="chain" id="PRO_5025370072" evidence="1">
    <location>
        <begin position="19"/>
        <end position="59"/>
    </location>
</feature>
<feature type="signal peptide" evidence="1">
    <location>
        <begin position="1"/>
        <end position="18"/>
    </location>
</feature>
<accession>A0A699ZG27</accession>
<gene>
    <name evidence="2" type="ORF">HaLaN_18846</name>
</gene>
<reference evidence="2 3" key="1">
    <citation type="submission" date="2020-02" db="EMBL/GenBank/DDBJ databases">
        <title>Draft genome sequence of Haematococcus lacustris strain NIES-144.</title>
        <authorList>
            <person name="Morimoto D."/>
            <person name="Nakagawa S."/>
            <person name="Yoshida T."/>
            <person name="Sawayama S."/>
        </authorList>
    </citation>
    <scope>NUCLEOTIDE SEQUENCE [LARGE SCALE GENOMIC DNA]</scope>
    <source>
        <strain evidence="2 3">NIES-144</strain>
    </source>
</reference>
<evidence type="ECO:0000313" key="3">
    <source>
        <dbReference type="Proteomes" id="UP000485058"/>
    </source>
</evidence>